<evidence type="ECO:0000256" key="3">
    <source>
        <dbReference type="ARBA" id="ARBA00022475"/>
    </source>
</evidence>
<sequence length="455" mass="49739">MAEKQPDQQTLSRGLKDRHVQLIALGGAIGTGLFLGSGKSIHVAGPSILLAYLITGIMCFLLMRALGELLLADLHYNSFVDAIRDYLGSRAAFITGWTYWLCWVAIAMAEITAIGMYVQLWLPNCPQWVPGLITLAVLLCVNLITVGAFGEVESWFALIKIFAILLLIAIGIGMMLVRFKSPNGIVTSPSNLISYGGFFATGLDGFLKSFQMVIFSFAGIEMVGMTAAETANPRKVIPKAINDIPVRILLFYIGALFVIMSIYPWNRLDPNSSPFVMVFKDIGISSAASIINFVVLTAAASSCNSALYTTGRMLAELTSTSRRPSIRKISRISKNSVPATAIIISALLMGMSSLLNYLIPSEVFTLVSSVATTSFLFIWGTIVLAHLRYRKLHPEGSGFKMPGTPVTDWMVLIFLFAVGVILMFSADTRIALIIAVVWLAFMTVLSMTFKEYKYN</sequence>
<comment type="subcellular location">
    <subcellularLocation>
        <location evidence="1">Cell membrane</location>
        <topology evidence="1">Multi-pass membrane protein</topology>
    </subcellularLocation>
</comment>
<evidence type="ECO:0000256" key="4">
    <source>
        <dbReference type="ARBA" id="ARBA00022692"/>
    </source>
</evidence>
<evidence type="ECO:0000256" key="2">
    <source>
        <dbReference type="ARBA" id="ARBA00022448"/>
    </source>
</evidence>
<feature type="transmembrane region" description="Helical" evidence="8">
    <location>
        <begin position="97"/>
        <end position="122"/>
    </location>
</feature>
<dbReference type="Proteomes" id="UP000030001">
    <property type="component" value="Unassembled WGS sequence"/>
</dbReference>
<dbReference type="PIRSF" id="PIRSF006060">
    <property type="entry name" value="AA_transporter"/>
    <property type="match status" value="1"/>
</dbReference>
<feature type="transmembrane region" description="Helical" evidence="8">
    <location>
        <begin position="430"/>
        <end position="449"/>
    </location>
</feature>
<dbReference type="PANTHER" id="PTHR43495:SF2">
    <property type="entry name" value="D-SERINE_D-ALANINE_GLYCINE TRANSPORTER"/>
    <property type="match status" value="1"/>
</dbReference>
<evidence type="ECO:0000259" key="9">
    <source>
        <dbReference type="Pfam" id="PF00324"/>
    </source>
</evidence>
<dbReference type="GO" id="GO:0055085">
    <property type="term" value="P:transmembrane transport"/>
    <property type="evidence" value="ECO:0007669"/>
    <property type="project" value="InterPro"/>
</dbReference>
<organism evidence="10 11">
    <name type="scientific">Limosilactobacillus mucosae</name>
    <name type="common">Lactobacillus mucosae</name>
    <dbReference type="NCBI Taxonomy" id="97478"/>
    <lineage>
        <taxon>Bacteria</taxon>
        <taxon>Bacillati</taxon>
        <taxon>Bacillota</taxon>
        <taxon>Bacilli</taxon>
        <taxon>Lactobacillales</taxon>
        <taxon>Lactobacillaceae</taxon>
        <taxon>Limosilactobacillus</taxon>
    </lineage>
</organism>
<feature type="transmembrane region" description="Helical" evidence="8">
    <location>
        <begin position="336"/>
        <end position="359"/>
    </location>
</feature>
<keyword evidence="2" id="KW-0813">Transport</keyword>
<keyword evidence="4 8" id="KW-0812">Transmembrane</keyword>
<dbReference type="InterPro" id="IPR004840">
    <property type="entry name" value="Amino_acid_permease_CS"/>
</dbReference>
<evidence type="ECO:0000256" key="1">
    <source>
        <dbReference type="ARBA" id="ARBA00004651"/>
    </source>
</evidence>
<evidence type="ECO:0000313" key="11">
    <source>
        <dbReference type="Proteomes" id="UP000030001"/>
    </source>
</evidence>
<feature type="transmembrane region" description="Helical" evidence="8">
    <location>
        <begin position="286"/>
        <end position="315"/>
    </location>
</feature>
<feature type="transmembrane region" description="Helical" evidence="8">
    <location>
        <begin position="20"/>
        <end position="37"/>
    </location>
</feature>
<dbReference type="GO" id="GO:0005886">
    <property type="term" value="C:plasma membrane"/>
    <property type="evidence" value="ECO:0007669"/>
    <property type="project" value="UniProtKB-SubCell"/>
</dbReference>
<feature type="transmembrane region" description="Helical" evidence="8">
    <location>
        <begin position="365"/>
        <end position="385"/>
    </location>
</feature>
<accession>A0A099YG37</accession>
<feature type="transmembrane region" description="Helical" evidence="8">
    <location>
        <begin position="406"/>
        <end position="424"/>
    </location>
</feature>
<evidence type="ECO:0000256" key="5">
    <source>
        <dbReference type="ARBA" id="ARBA00022970"/>
    </source>
</evidence>
<feature type="transmembrane region" description="Helical" evidence="8">
    <location>
        <begin position="49"/>
        <end position="67"/>
    </location>
</feature>
<gene>
    <name evidence="10" type="ORF">LX03_01005</name>
</gene>
<keyword evidence="6 8" id="KW-1133">Transmembrane helix</keyword>
<dbReference type="EMBL" id="JROC01000020">
    <property type="protein sequence ID" value="KGL67500.1"/>
    <property type="molecule type" value="Genomic_DNA"/>
</dbReference>
<evidence type="ECO:0000256" key="8">
    <source>
        <dbReference type="SAM" id="Phobius"/>
    </source>
</evidence>
<dbReference type="InterPro" id="IPR004841">
    <property type="entry name" value="AA-permease/SLC12A_dom"/>
</dbReference>
<protein>
    <submittedName>
        <fullName evidence="10">D-alanine/D-serine/glycine permease</fullName>
    </submittedName>
</protein>
<dbReference type="GO" id="GO:0006865">
    <property type="term" value="P:amino acid transport"/>
    <property type="evidence" value="ECO:0007669"/>
    <property type="project" value="UniProtKB-KW"/>
</dbReference>
<dbReference type="FunFam" id="1.20.1740.10:FF:000001">
    <property type="entry name" value="Amino acid permease"/>
    <property type="match status" value="1"/>
</dbReference>
<reference evidence="10 11" key="1">
    <citation type="submission" date="2014-09" db="EMBL/GenBank/DDBJ databases">
        <title>Lactobacillus mucosae CRL573 Genome Sequencing.</title>
        <authorList>
            <person name="Bleckwedel J."/>
            <person name="Teran L.C."/>
            <person name="Bonacina J."/>
            <person name="Saavedra L."/>
            <person name="Mozzi F.B."/>
            <person name="Raya R.R."/>
        </authorList>
    </citation>
    <scope>NUCLEOTIDE SEQUENCE [LARGE SCALE GENOMIC DNA]</scope>
    <source>
        <strain evidence="10 11">CRL573</strain>
    </source>
</reference>
<evidence type="ECO:0000256" key="6">
    <source>
        <dbReference type="ARBA" id="ARBA00022989"/>
    </source>
</evidence>
<dbReference type="PROSITE" id="PS00218">
    <property type="entry name" value="AMINO_ACID_PERMEASE_1"/>
    <property type="match status" value="1"/>
</dbReference>
<feature type="transmembrane region" description="Helical" evidence="8">
    <location>
        <begin position="249"/>
        <end position="266"/>
    </location>
</feature>
<proteinExistence type="predicted"/>
<name>A0A099YG37_LIMMU</name>
<feature type="transmembrane region" description="Helical" evidence="8">
    <location>
        <begin position="209"/>
        <end position="228"/>
    </location>
</feature>
<feature type="domain" description="Amino acid permease/ SLC12A" evidence="9">
    <location>
        <begin position="19"/>
        <end position="441"/>
    </location>
</feature>
<evidence type="ECO:0000256" key="7">
    <source>
        <dbReference type="ARBA" id="ARBA00023136"/>
    </source>
</evidence>
<feature type="transmembrane region" description="Helical" evidence="8">
    <location>
        <begin position="155"/>
        <end position="177"/>
    </location>
</feature>
<feature type="transmembrane region" description="Helical" evidence="8">
    <location>
        <begin position="129"/>
        <end position="149"/>
    </location>
</feature>
<dbReference type="AlphaFoldDB" id="A0A099YG37"/>
<dbReference type="Pfam" id="PF00324">
    <property type="entry name" value="AA_permease"/>
    <property type="match status" value="1"/>
</dbReference>
<keyword evidence="7 8" id="KW-0472">Membrane</keyword>
<evidence type="ECO:0000313" key="10">
    <source>
        <dbReference type="EMBL" id="KGL67500.1"/>
    </source>
</evidence>
<dbReference type="PANTHER" id="PTHR43495">
    <property type="entry name" value="GABA PERMEASE"/>
    <property type="match status" value="1"/>
</dbReference>
<comment type="caution">
    <text evidence="10">The sequence shown here is derived from an EMBL/GenBank/DDBJ whole genome shotgun (WGS) entry which is preliminary data.</text>
</comment>
<keyword evidence="5" id="KW-0029">Amino-acid transport</keyword>
<dbReference type="Gene3D" id="1.20.1740.10">
    <property type="entry name" value="Amino acid/polyamine transporter I"/>
    <property type="match status" value="1"/>
</dbReference>
<keyword evidence="3" id="KW-1003">Cell membrane</keyword>